<proteinExistence type="predicted"/>
<feature type="compositionally biased region" description="Basic and acidic residues" evidence="7">
    <location>
        <begin position="10"/>
        <end position="26"/>
    </location>
</feature>
<dbReference type="PROSITE" id="PS50888">
    <property type="entry name" value="BHLH"/>
    <property type="match status" value="1"/>
</dbReference>
<reference evidence="9 10" key="1">
    <citation type="submission" date="2024-03" db="EMBL/GenBank/DDBJ databases">
        <title>The genome assembly and annotation of the cricket Gryllus longicercus Weissman &amp; Gray.</title>
        <authorList>
            <person name="Szrajer S."/>
            <person name="Gray D."/>
            <person name="Ylla G."/>
        </authorList>
    </citation>
    <scope>NUCLEOTIDE SEQUENCE [LARGE SCALE GENOMIC DNA]</scope>
    <source>
        <strain evidence="9">DAG 2021-001</strain>
        <tissue evidence="9">Whole body minus gut</tissue>
    </source>
</reference>
<dbReference type="SUPFAM" id="SSF47459">
    <property type="entry name" value="HLH, helix-loop-helix DNA-binding domain"/>
    <property type="match status" value="1"/>
</dbReference>
<evidence type="ECO:0000256" key="5">
    <source>
        <dbReference type="ARBA" id="ARBA00023163"/>
    </source>
</evidence>
<comment type="caution">
    <text evidence="9">The sequence shown here is derived from an EMBL/GenBank/DDBJ whole genome shotgun (WGS) entry which is preliminary data.</text>
</comment>
<dbReference type="GO" id="GO:0000978">
    <property type="term" value="F:RNA polymerase II cis-regulatory region sequence-specific DNA binding"/>
    <property type="evidence" value="ECO:0007669"/>
    <property type="project" value="TreeGrafter"/>
</dbReference>
<dbReference type="InterPro" id="IPR036638">
    <property type="entry name" value="HLH_DNA-bd_sf"/>
</dbReference>
<dbReference type="GO" id="GO:0000981">
    <property type="term" value="F:DNA-binding transcription factor activity, RNA polymerase II-specific"/>
    <property type="evidence" value="ECO:0007669"/>
    <property type="project" value="InterPro"/>
</dbReference>
<evidence type="ECO:0000259" key="8">
    <source>
        <dbReference type="PROSITE" id="PS50888"/>
    </source>
</evidence>
<dbReference type="Proteomes" id="UP001378592">
    <property type="component" value="Unassembled WGS sequence"/>
</dbReference>
<keyword evidence="5" id="KW-0804">Transcription</keyword>
<keyword evidence="6" id="KW-0539">Nucleus</keyword>
<dbReference type="FunFam" id="4.10.280.10:FF:000027">
    <property type="entry name" value="Nescient helix-loop-helix 1"/>
    <property type="match status" value="1"/>
</dbReference>
<keyword evidence="1" id="KW-0217">Developmental protein</keyword>
<evidence type="ECO:0000256" key="2">
    <source>
        <dbReference type="ARBA" id="ARBA00022782"/>
    </source>
</evidence>
<feature type="region of interest" description="Disordered" evidence="7">
    <location>
        <begin position="1"/>
        <end position="37"/>
    </location>
</feature>
<dbReference type="PANTHER" id="PTHR13864">
    <property type="entry name" value="T-CELL ACUTE LYMPHOCYTIC LEUKEMIA/STEM CELL LEUKEMIA-RELATED"/>
    <property type="match status" value="1"/>
</dbReference>
<dbReference type="Pfam" id="PF00010">
    <property type="entry name" value="HLH"/>
    <property type="match status" value="1"/>
</dbReference>
<accession>A0AAN9Z0F1</accession>
<dbReference type="GO" id="GO:0030154">
    <property type="term" value="P:cell differentiation"/>
    <property type="evidence" value="ECO:0007669"/>
    <property type="project" value="UniProtKB-KW"/>
</dbReference>
<evidence type="ECO:0000313" key="10">
    <source>
        <dbReference type="Proteomes" id="UP001378592"/>
    </source>
</evidence>
<sequence length="176" mass="18213">MNRALLAAPRDCRDSGRDCRDGRDSRASPLHLRGRPHLRERDLHLVAQPALGGRTGGGGGGGAGAAAGAAAGVGVCGAAGAGASGAGTCAGGGGGGGGGDMGALSREERRRRRRATQKYRTAHATRERIRVEAFNVAFAQLRRLLPTLPPDKKLSKIEILKLAICYIAYLNHVLDV</sequence>
<organism evidence="9 10">
    <name type="scientific">Gryllus longicercus</name>
    <dbReference type="NCBI Taxonomy" id="2509291"/>
    <lineage>
        <taxon>Eukaryota</taxon>
        <taxon>Metazoa</taxon>
        <taxon>Ecdysozoa</taxon>
        <taxon>Arthropoda</taxon>
        <taxon>Hexapoda</taxon>
        <taxon>Insecta</taxon>
        <taxon>Pterygota</taxon>
        <taxon>Neoptera</taxon>
        <taxon>Polyneoptera</taxon>
        <taxon>Orthoptera</taxon>
        <taxon>Ensifera</taxon>
        <taxon>Gryllidea</taxon>
        <taxon>Grylloidea</taxon>
        <taxon>Gryllidae</taxon>
        <taxon>Gryllinae</taxon>
        <taxon>Gryllus</taxon>
    </lineage>
</organism>
<keyword evidence="2" id="KW-0221">Differentiation</keyword>
<evidence type="ECO:0000256" key="3">
    <source>
        <dbReference type="ARBA" id="ARBA00023015"/>
    </source>
</evidence>
<keyword evidence="3" id="KW-0805">Transcription regulation</keyword>
<dbReference type="AlphaFoldDB" id="A0AAN9Z0F1"/>
<dbReference type="GO" id="GO:0007399">
    <property type="term" value="P:nervous system development"/>
    <property type="evidence" value="ECO:0007669"/>
    <property type="project" value="UniProtKB-ARBA"/>
</dbReference>
<evidence type="ECO:0000256" key="1">
    <source>
        <dbReference type="ARBA" id="ARBA00022473"/>
    </source>
</evidence>
<evidence type="ECO:0000313" key="9">
    <source>
        <dbReference type="EMBL" id="KAK7863293.1"/>
    </source>
</evidence>
<dbReference type="InterPro" id="IPR040238">
    <property type="entry name" value="TAL-like"/>
</dbReference>
<dbReference type="PANTHER" id="PTHR13864:SF10">
    <property type="entry name" value="HELIX-LOOP-HELIX PROTEIN 2"/>
    <property type="match status" value="1"/>
</dbReference>
<evidence type="ECO:0000256" key="4">
    <source>
        <dbReference type="ARBA" id="ARBA00023125"/>
    </source>
</evidence>
<dbReference type="GO" id="GO:0046983">
    <property type="term" value="F:protein dimerization activity"/>
    <property type="evidence" value="ECO:0007669"/>
    <property type="project" value="InterPro"/>
</dbReference>
<feature type="domain" description="BHLH" evidence="8">
    <location>
        <begin position="118"/>
        <end position="170"/>
    </location>
</feature>
<keyword evidence="10" id="KW-1185">Reference proteome</keyword>
<dbReference type="GO" id="GO:0045944">
    <property type="term" value="P:positive regulation of transcription by RNA polymerase II"/>
    <property type="evidence" value="ECO:0007669"/>
    <property type="project" value="UniProtKB-ARBA"/>
</dbReference>
<gene>
    <name evidence="9" type="ORF">R5R35_005336</name>
</gene>
<protein>
    <recommendedName>
        <fullName evidence="8">BHLH domain-containing protein</fullName>
    </recommendedName>
</protein>
<dbReference type="Gene3D" id="4.10.280.10">
    <property type="entry name" value="Helix-loop-helix DNA-binding domain"/>
    <property type="match status" value="1"/>
</dbReference>
<keyword evidence="4" id="KW-0238">DNA-binding</keyword>
<evidence type="ECO:0000256" key="6">
    <source>
        <dbReference type="ARBA" id="ARBA00023242"/>
    </source>
</evidence>
<dbReference type="InterPro" id="IPR011598">
    <property type="entry name" value="bHLH_dom"/>
</dbReference>
<dbReference type="SMART" id="SM00353">
    <property type="entry name" value="HLH"/>
    <property type="match status" value="1"/>
</dbReference>
<evidence type="ECO:0000256" key="7">
    <source>
        <dbReference type="SAM" id="MobiDB-lite"/>
    </source>
</evidence>
<dbReference type="EMBL" id="JAZDUA010000235">
    <property type="protein sequence ID" value="KAK7863293.1"/>
    <property type="molecule type" value="Genomic_DNA"/>
</dbReference>
<feature type="region of interest" description="Disordered" evidence="7">
    <location>
        <begin position="94"/>
        <end position="117"/>
    </location>
</feature>
<name>A0AAN9Z0F1_9ORTH</name>